<evidence type="ECO:0000256" key="1">
    <source>
        <dbReference type="ARBA" id="ARBA00004173"/>
    </source>
</evidence>
<comment type="caution">
    <text evidence="5">The sequence shown here is derived from an EMBL/GenBank/DDBJ whole genome shotgun (WGS) entry which is preliminary data.</text>
</comment>
<comment type="subcellular location">
    <subcellularLocation>
        <location evidence="1">Mitochondrion</location>
    </subcellularLocation>
</comment>
<dbReference type="Proteomes" id="UP000298390">
    <property type="component" value="Unassembled WGS sequence"/>
</dbReference>
<dbReference type="AlphaFoldDB" id="A0A4Y9Z2P4"/>
<sequence length="224" mass="24622">MVAVNVKDEVVCNRRAFCGHYKLYWTLTDPITNNCEVAHTALRHSISDVMSLRLLAKATPRQGIHASSRTLHSSALRRNEAGGFGNILAGGPAPPVQVKTITDEGIELADGLILPGASIFLDGKVFLWDVPQKQWEGWDKKHFEIFDVAVPKPELLLFGTGRKVAFVPPMLRQHLSSMGIQIDVMDTWNACSTYNMLAEEGRHVAAALLPLGATAQPWRSTPSQ</sequence>
<dbReference type="PANTHER" id="PTHR21192:SF2">
    <property type="entry name" value="NADH DEHYDROGENASE [UBIQUINONE] 1 ALPHA SUBCOMPLEX ASSEMBLY FACTOR 3"/>
    <property type="match status" value="1"/>
</dbReference>
<reference evidence="5 6" key="1">
    <citation type="submission" date="2019-01" db="EMBL/GenBank/DDBJ databases">
        <title>Genome sequencing of the rare red list fungi Fomitopsis rosea.</title>
        <authorList>
            <person name="Buettner E."/>
            <person name="Kellner H."/>
        </authorList>
    </citation>
    <scope>NUCLEOTIDE SEQUENCE [LARGE SCALE GENOMIC DNA]</scope>
    <source>
        <strain evidence="5 6">DSM 105464</strain>
    </source>
</reference>
<dbReference type="Gene3D" id="3.40.1230.10">
    <property type="entry name" value="MTH938-like"/>
    <property type="match status" value="1"/>
</dbReference>
<dbReference type="Pfam" id="PF04430">
    <property type="entry name" value="DUF498"/>
    <property type="match status" value="1"/>
</dbReference>
<keyword evidence="3" id="KW-0496">Mitochondrion</keyword>
<dbReference type="PANTHER" id="PTHR21192">
    <property type="entry name" value="NUCLEAR PROTEIN E3-3"/>
    <property type="match status" value="1"/>
</dbReference>
<dbReference type="SUPFAM" id="SSF64076">
    <property type="entry name" value="MTH938-like"/>
    <property type="match status" value="1"/>
</dbReference>
<organism evidence="5 6">
    <name type="scientific">Rhodofomes roseus</name>
    <dbReference type="NCBI Taxonomy" id="34475"/>
    <lineage>
        <taxon>Eukaryota</taxon>
        <taxon>Fungi</taxon>
        <taxon>Dikarya</taxon>
        <taxon>Basidiomycota</taxon>
        <taxon>Agaricomycotina</taxon>
        <taxon>Agaricomycetes</taxon>
        <taxon>Polyporales</taxon>
        <taxon>Rhodofomes</taxon>
    </lineage>
</organism>
<dbReference type="InterPro" id="IPR036748">
    <property type="entry name" value="MTH938-like_sf"/>
</dbReference>
<dbReference type="CDD" id="cd05125">
    <property type="entry name" value="Mth938_2P1-like"/>
    <property type="match status" value="1"/>
</dbReference>
<proteinExistence type="inferred from homology"/>
<evidence type="ECO:0000256" key="4">
    <source>
        <dbReference type="ARBA" id="ARBA00049984"/>
    </source>
</evidence>
<evidence type="ECO:0000256" key="3">
    <source>
        <dbReference type="ARBA" id="ARBA00023128"/>
    </source>
</evidence>
<dbReference type="GO" id="GO:0005743">
    <property type="term" value="C:mitochondrial inner membrane"/>
    <property type="evidence" value="ECO:0007669"/>
    <property type="project" value="TreeGrafter"/>
</dbReference>
<dbReference type="InterPro" id="IPR034095">
    <property type="entry name" value="NDUF3"/>
</dbReference>
<comment type="similarity">
    <text evidence="4">Belongs to the NDUFAF3 family.</text>
</comment>
<dbReference type="STRING" id="34475.A0A4Y9Z2P4"/>
<accession>A0A4Y9Z2P4</accession>
<name>A0A4Y9Z2P4_9APHY</name>
<protein>
    <recommendedName>
        <fullName evidence="2">NADH dehydrogenase [ubiquinone] 1 alpha subcomplex assembly factor 3</fullName>
    </recommendedName>
</protein>
<evidence type="ECO:0000256" key="2">
    <source>
        <dbReference type="ARBA" id="ARBA00021776"/>
    </source>
</evidence>
<evidence type="ECO:0000313" key="5">
    <source>
        <dbReference type="EMBL" id="TFY67639.1"/>
    </source>
</evidence>
<evidence type="ECO:0000313" key="6">
    <source>
        <dbReference type="Proteomes" id="UP000298390"/>
    </source>
</evidence>
<dbReference type="InterPro" id="IPR007523">
    <property type="entry name" value="NDUFAF3/AAMDC"/>
</dbReference>
<dbReference type="EMBL" id="SEKV01000048">
    <property type="protein sequence ID" value="TFY67639.1"/>
    <property type="molecule type" value="Genomic_DNA"/>
</dbReference>
<dbReference type="GO" id="GO:0032981">
    <property type="term" value="P:mitochondrial respiratory chain complex I assembly"/>
    <property type="evidence" value="ECO:0007669"/>
    <property type="project" value="InterPro"/>
</dbReference>
<gene>
    <name evidence="5" type="ORF">EVJ58_g1477</name>
</gene>